<dbReference type="Gene3D" id="3.40.50.2000">
    <property type="entry name" value="Glycogen Phosphorylase B"/>
    <property type="match status" value="2"/>
</dbReference>
<dbReference type="SUPFAM" id="SSF53756">
    <property type="entry name" value="UDP-Glycosyltransferase/glycogen phosphorylase"/>
    <property type="match status" value="1"/>
</dbReference>
<dbReference type="RefSeq" id="WP_211601768.1">
    <property type="nucleotide sequence ID" value="NZ_JAGSNF010000004.1"/>
</dbReference>
<reference evidence="4" key="1">
    <citation type="submission" date="2021-04" db="EMBL/GenBank/DDBJ databases">
        <title>Phycicoccus avicenniae sp. nov., a novel endophytic actinomycetes isolated from branch of Avicennia mariana.</title>
        <authorList>
            <person name="Tuo L."/>
        </authorList>
    </citation>
    <scope>NUCLEOTIDE SEQUENCE</scope>
    <source>
        <strain evidence="4">BSK3Z-2</strain>
    </source>
</reference>
<evidence type="ECO:0000256" key="3">
    <source>
        <dbReference type="SAM" id="Phobius"/>
    </source>
</evidence>
<sequence>MTTRQRKLFAIACAATASSYGAIVVLLLSIGVERGNDFAALGVAALIALTATAVILWVLARDYRRRANGQATRVANVQRRLATLTATAASADALELLDARLAEMDATLAVLDSQFTDYALHPPADPHLYELGRRLDLVDVQLAEMVQRPVGEQRIEQLTTRLSDLERTAREPHPGLSDDVHELTESFADIGEHLGLPLNNLVSQRQALNQVRGAVARSSPLDTIRHLRAHPDLVDGLSLTESRQLMKRLRQLGYLSVSAQVMQSIADRFGKPDDVHTAALMASELELYHGRVRPDVSMPALEGASNSSTVMHVVGSALPDRQSGYTLRTQYTVEAQARTGVTPVVVAQAGASGRASERTETYVHSGVRYFSLRGPVRGAVTWNAWVEANVIALAEVVSMVRPAALHVHSDFINAVIAHPVATHYGIPMINETRGFWEESWLSRTAKAEGWGDLGVVEERFGLPDVYRLRLEQEARMRSASSAVVTLAQVMRSHMLDVADRFDLSLPEIAIVPNAVDVDDFPVLEANPALREALGFSSSARVVGYISSIVEYEGIDTLVRAMSDVEVVAAVLRGSDGEDDAPESSHTLAERLGLNHPELDDDALTHYADELSRHVHCMPESPVQLLIVGDGAELPNLRVLSQTLGLTNVTFTGRVPHDQVLEYYGAIDLFVVPRKRAAVTELVTPLKPYEAMSSGRACVFSDVSALAEIANASGAAELFRADDVRHLATTIAALLADPARMAELSNKGAAWTRRERTWDKNASAYVDVYRSLGLDIPHPSHSASSTNPSTDR</sequence>
<keyword evidence="2 4" id="KW-0808">Transferase</keyword>
<dbReference type="CDD" id="cd03801">
    <property type="entry name" value="GT4_PimA-like"/>
    <property type="match status" value="1"/>
</dbReference>
<dbReference type="EMBL" id="JAGSNF010000004">
    <property type="protein sequence ID" value="MBR7742611.1"/>
    <property type="molecule type" value="Genomic_DNA"/>
</dbReference>
<organism evidence="4 5">
    <name type="scientific">Phycicoccus avicenniae</name>
    <dbReference type="NCBI Taxonomy" id="2828860"/>
    <lineage>
        <taxon>Bacteria</taxon>
        <taxon>Bacillati</taxon>
        <taxon>Actinomycetota</taxon>
        <taxon>Actinomycetes</taxon>
        <taxon>Micrococcales</taxon>
        <taxon>Intrasporangiaceae</taxon>
        <taxon>Phycicoccus</taxon>
    </lineage>
</organism>
<dbReference type="Pfam" id="PF13692">
    <property type="entry name" value="Glyco_trans_1_4"/>
    <property type="match status" value="1"/>
</dbReference>
<keyword evidence="5" id="KW-1185">Reference proteome</keyword>
<comment type="caution">
    <text evidence="4">The sequence shown here is derived from an EMBL/GenBank/DDBJ whole genome shotgun (WGS) entry which is preliminary data.</text>
</comment>
<dbReference type="EC" id="2.4.-.-" evidence="4"/>
<feature type="transmembrane region" description="Helical" evidence="3">
    <location>
        <begin position="9"/>
        <end position="32"/>
    </location>
</feature>
<evidence type="ECO:0000313" key="5">
    <source>
        <dbReference type="Proteomes" id="UP000677016"/>
    </source>
</evidence>
<dbReference type="PANTHER" id="PTHR12526:SF629">
    <property type="entry name" value="TEICHURONIC ACID BIOSYNTHESIS GLYCOSYLTRANSFERASE TUAH-RELATED"/>
    <property type="match status" value="1"/>
</dbReference>
<name>A0A941HZU1_9MICO</name>
<dbReference type="GO" id="GO:0016757">
    <property type="term" value="F:glycosyltransferase activity"/>
    <property type="evidence" value="ECO:0007669"/>
    <property type="project" value="UniProtKB-KW"/>
</dbReference>
<keyword evidence="3" id="KW-0472">Membrane</keyword>
<proteinExistence type="predicted"/>
<dbReference type="PANTHER" id="PTHR12526">
    <property type="entry name" value="GLYCOSYLTRANSFERASE"/>
    <property type="match status" value="1"/>
</dbReference>
<protein>
    <submittedName>
        <fullName evidence="4">Glycosyltransferase</fullName>
        <ecNumber evidence="4">2.4.-.-</ecNumber>
    </submittedName>
</protein>
<keyword evidence="3" id="KW-1133">Transmembrane helix</keyword>
<accession>A0A941HZU1</accession>
<evidence type="ECO:0000313" key="4">
    <source>
        <dbReference type="EMBL" id="MBR7742611.1"/>
    </source>
</evidence>
<gene>
    <name evidence="4" type="ORF">KC207_04835</name>
</gene>
<evidence type="ECO:0000256" key="2">
    <source>
        <dbReference type="ARBA" id="ARBA00022679"/>
    </source>
</evidence>
<evidence type="ECO:0000256" key="1">
    <source>
        <dbReference type="ARBA" id="ARBA00022676"/>
    </source>
</evidence>
<feature type="transmembrane region" description="Helical" evidence="3">
    <location>
        <begin position="38"/>
        <end position="60"/>
    </location>
</feature>
<dbReference type="AlphaFoldDB" id="A0A941HZU1"/>
<dbReference type="Proteomes" id="UP000677016">
    <property type="component" value="Unassembled WGS sequence"/>
</dbReference>
<keyword evidence="3" id="KW-0812">Transmembrane</keyword>
<keyword evidence="1 4" id="KW-0328">Glycosyltransferase</keyword>